<evidence type="ECO:0000313" key="2">
    <source>
        <dbReference type="EMBL" id="TLD71254.1"/>
    </source>
</evidence>
<sequence length="631" mass="71043">MVVRGSRIPFSQSLPLIAVCAALFFGLLISLAVVDRPVKEEREIERRKSVGQTVAPKLYVAVWLYRGLQANLVLAGALLLASPWLGVRRKEGVALLPKTEVAPFGKLKVIACVGLMGVAAWHHAPRLSHGMWGDEEFNASRFMVPEVERQEDGSLEFKERPWVTTLWSMRKPTNHLAYSAAARLSHDTFFEPGSGPQDKFFSEALFRAPVYVAGLLMIPAFLWALRVWGLSGWWALLLLMLHPWYLRFGVDGRAYCFMMLASILLVGSLGRALQTGLWRWWVAIGIGGFFLNWCNLQGLYQLAALHITIGGFLLVGGLSNDARFFLGRRWVVSGVITGMLMLGYLSPCWPQLLEFLEKEEIKGVMDRSYWEEALGGWFFGQPWVTWHQPDNPLRYGMDLSMRWLPGLHWAGIGLFVGLLVAGLGLLVVDRKRWALLGFLVGGPLVMLTHMAVSHSRPYDWYFSPYVPGLLMVLAVGMTWLARRRFGVVALVVTVGLFALVTREPRRLFRDHPVEASRESVASYREVTNPRHPDIEKEVISGAYGMYTEGYDPAMRRFDDMQGLRDLMAEADRSSRRLYVNAGNIAFLRGSEATRDVTLMLEDAALFEPAGTFYGLLPFTTRSVFRYRGGAE</sequence>
<keyword evidence="1" id="KW-0812">Transmembrane</keyword>
<proteinExistence type="predicted"/>
<organism evidence="2 3">
    <name type="scientific">Phragmitibacter flavus</name>
    <dbReference type="NCBI Taxonomy" id="2576071"/>
    <lineage>
        <taxon>Bacteria</taxon>
        <taxon>Pseudomonadati</taxon>
        <taxon>Verrucomicrobiota</taxon>
        <taxon>Verrucomicrobiia</taxon>
        <taxon>Verrucomicrobiales</taxon>
        <taxon>Verrucomicrobiaceae</taxon>
        <taxon>Phragmitibacter</taxon>
    </lineage>
</organism>
<protein>
    <recommendedName>
        <fullName evidence="4">Glycosyltransferase RgtA/B/C/D-like domain-containing protein</fullName>
    </recommendedName>
</protein>
<dbReference type="AlphaFoldDB" id="A0A5R8KG19"/>
<feature type="transmembrane region" description="Helical" evidence="1">
    <location>
        <begin position="252"/>
        <end position="270"/>
    </location>
</feature>
<feature type="transmembrane region" description="Helical" evidence="1">
    <location>
        <begin position="485"/>
        <end position="501"/>
    </location>
</feature>
<feature type="transmembrane region" description="Helical" evidence="1">
    <location>
        <begin position="460"/>
        <end position="480"/>
    </location>
</feature>
<dbReference type="EMBL" id="VAUV01000005">
    <property type="protein sequence ID" value="TLD71254.1"/>
    <property type="molecule type" value="Genomic_DNA"/>
</dbReference>
<dbReference type="RefSeq" id="WP_138085467.1">
    <property type="nucleotide sequence ID" value="NZ_VAUV01000005.1"/>
</dbReference>
<feature type="transmembrane region" description="Helical" evidence="1">
    <location>
        <begin position="277"/>
        <end position="293"/>
    </location>
</feature>
<dbReference type="Proteomes" id="UP000306196">
    <property type="component" value="Unassembled WGS sequence"/>
</dbReference>
<feature type="transmembrane region" description="Helical" evidence="1">
    <location>
        <begin position="435"/>
        <end position="454"/>
    </location>
</feature>
<reference evidence="2 3" key="1">
    <citation type="submission" date="2019-05" db="EMBL/GenBank/DDBJ databases">
        <title>Verrucobacter flavum gen. nov., sp. nov. a new member of the family Verrucomicrobiaceae.</title>
        <authorList>
            <person name="Szuroczki S."/>
            <person name="Abbaszade G."/>
            <person name="Szabo A."/>
            <person name="Felfoldi T."/>
            <person name="Schumann P."/>
            <person name="Boka K."/>
            <person name="Keki Z."/>
            <person name="Toumi M."/>
            <person name="Toth E."/>
        </authorList>
    </citation>
    <scope>NUCLEOTIDE SEQUENCE [LARGE SCALE GENOMIC DNA]</scope>
    <source>
        <strain evidence="2 3">MG-N-17</strain>
    </source>
</reference>
<gene>
    <name evidence="2" type="ORF">FEM03_06885</name>
</gene>
<dbReference type="OrthoDB" id="175851at2"/>
<feature type="transmembrane region" description="Helical" evidence="1">
    <location>
        <begin position="14"/>
        <end position="34"/>
    </location>
</feature>
<evidence type="ECO:0000256" key="1">
    <source>
        <dbReference type="SAM" id="Phobius"/>
    </source>
</evidence>
<feature type="transmembrane region" description="Helical" evidence="1">
    <location>
        <begin position="407"/>
        <end position="428"/>
    </location>
</feature>
<comment type="caution">
    <text evidence="2">The sequence shown here is derived from an EMBL/GenBank/DDBJ whole genome shotgun (WGS) entry which is preliminary data.</text>
</comment>
<evidence type="ECO:0008006" key="4">
    <source>
        <dbReference type="Google" id="ProtNLM"/>
    </source>
</evidence>
<feature type="transmembrane region" description="Helical" evidence="1">
    <location>
        <begin position="204"/>
        <end position="223"/>
    </location>
</feature>
<keyword evidence="1" id="KW-1133">Transmembrane helix</keyword>
<evidence type="ECO:0000313" key="3">
    <source>
        <dbReference type="Proteomes" id="UP000306196"/>
    </source>
</evidence>
<keyword evidence="1" id="KW-0472">Membrane</keyword>
<name>A0A5R8KG19_9BACT</name>
<feature type="transmembrane region" description="Helical" evidence="1">
    <location>
        <begin position="330"/>
        <end position="347"/>
    </location>
</feature>
<keyword evidence="3" id="KW-1185">Reference proteome</keyword>
<accession>A0A5R8KG19</accession>
<feature type="transmembrane region" description="Helical" evidence="1">
    <location>
        <begin position="299"/>
        <end position="318"/>
    </location>
</feature>